<dbReference type="AlphaFoldDB" id="A0A1I6T5I5"/>
<accession>A0A1I6T5I5</accession>
<reference evidence="1 2" key="1">
    <citation type="submission" date="2016-10" db="EMBL/GenBank/DDBJ databases">
        <authorList>
            <person name="de Groot N.N."/>
        </authorList>
    </citation>
    <scope>NUCLEOTIDE SEQUENCE [LARGE SCALE GENOMIC DNA]</scope>
    <source>
        <strain evidence="1 2">CGMCC 1.6114</strain>
    </source>
</reference>
<dbReference type="RefSeq" id="WP_074978416.1">
    <property type="nucleotide sequence ID" value="NZ_FPAG01000005.1"/>
</dbReference>
<protein>
    <submittedName>
        <fullName evidence="1">Uncharacterized protein</fullName>
    </submittedName>
</protein>
<evidence type="ECO:0000313" key="1">
    <source>
        <dbReference type="EMBL" id="SFS84519.1"/>
    </source>
</evidence>
<proteinExistence type="predicted"/>
<dbReference type="OrthoDB" id="1201446at2"/>
<name>A0A1I6T5I5_9FLAO</name>
<dbReference type="EMBL" id="FPAG01000005">
    <property type="protein sequence ID" value="SFS84519.1"/>
    <property type="molecule type" value="Genomic_DNA"/>
</dbReference>
<evidence type="ECO:0000313" key="2">
    <source>
        <dbReference type="Proteomes" id="UP000183209"/>
    </source>
</evidence>
<sequence length="146" mass="17044">MKKDDFLDVFDDQQKAIDHAIWLNFKYRIAGIVFGVIHGPEDNWAVCEQATASEMEMTFLDILPIDYSSISYKQLDVIRQDKEPLPFWSALVGLVSTADGEILRFILENKIPLDKLIRHELASRGYDKNHRWCGFDRAREIWLDEI</sequence>
<gene>
    <name evidence="1" type="ORF">SAMN04487906_1872</name>
</gene>
<dbReference type="Proteomes" id="UP000183209">
    <property type="component" value="Unassembled WGS sequence"/>
</dbReference>
<organism evidence="1 2">
    <name type="scientific">Zhouia amylolytica</name>
    <dbReference type="NCBI Taxonomy" id="376730"/>
    <lineage>
        <taxon>Bacteria</taxon>
        <taxon>Pseudomonadati</taxon>
        <taxon>Bacteroidota</taxon>
        <taxon>Flavobacteriia</taxon>
        <taxon>Flavobacteriales</taxon>
        <taxon>Flavobacteriaceae</taxon>
        <taxon>Zhouia</taxon>
    </lineage>
</organism>